<evidence type="ECO:0000256" key="6">
    <source>
        <dbReference type="ARBA" id="ARBA00022781"/>
    </source>
</evidence>
<dbReference type="FunFam" id="3.10.450.50:FF:000006">
    <property type="entry name" value="NTF2-related export protein 2 isoform 1"/>
    <property type="match status" value="1"/>
</dbReference>
<evidence type="ECO:0000256" key="10">
    <source>
        <dbReference type="ARBA" id="ARBA00023128"/>
    </source>
</evidence>
<keyword evidence="17" id="KW-1185">Reference proteome</keyword>
<dbReference type="Pfam" id="PF02136">
    <property type="entry name" value="NTF2"/>
    <property type="match status" value="1"/>
</dbReference>
<dbReference type="OrthoDB" id="35799at2759"/>
<evidence type="ECO:0000256" key="11">
    <source>
        <dbReference type="ARBA" id="ARBA00023136"/>
    </source>
</evidence>
<evidence type="ECO:0000256" key="9">
    <source>
        <dbReference type="ARBA" id="ARBA00023065"/>
    </source>
</evidence>
<dbReference type="PANTHER" id="PTHR12700">
    <property type="entry name" value="ATP SYNTHASE SUBUNIT D, MITOCHONDRIAL"/>
    <property type="match status" value="1"/>
</dbReference>
<dbReference type="InterPro" id="IPR008689">
    <property type="entry name" value="ATP_synth_F0_dsu_mt"/>
</dbReference>
<dbReference type="GO" id="GO:0015031">
    <property type="term" value="P:protein transport"/>
    <property type="evidence" value="ECO:0007669"/>
    <property type="project" value="UniProtKB-KW"/>
</dbReference>
<dbReference type="InterPro" id="IPR018222">
    <property type="entry name" value="Nuclear_transport_factor_2_euk"/>
</dbReference>
<dbReference type="SUPFAM" id="SSF54427">
    <property type="entry name" value="NTF2-like"/>
    <property type="match status" value="1"/>
</dbReference>
<dbReference type="EnsemblMetazoa" id="SSS_2634s_mrna">
    <property type="protein sequence ID" value="KAF7488906.1"/>
    <property type="gene ID" value="SSS_2634"/>
</dbReference>
<evidence type="ECO:0000256" key="8">
    <source>
        <dbReference type="ARBA" id="ARBA00022927"/>
    </source>
</evidence>
<dbReference type="PROSITE" id="PS50177">
    <property type="entry name" value="NTF2_DOMAIN"/>
    <property type="match status" value="1"/>
</dbReference>
<reference evidence="16" key="3">
    <citation type="submission" date="2022-06" db="UniProtKB">
        <authorList>
            <consortium name="EnsemblMetazoa"/>
        </authorList>
    </citation>
    <scope>IDENTIFICATION</scope>
</reference>
<reference evidence="17" key="1">
    <citation type="journal article" date="2020" name="PLoS Negl. Trop. Dis.">
        <title>High-quality nuclear genome for Sarcoptes scabiei-A critical resource for a neglected parasite.</title>
        <authorList>
            <person name="Korhonen P.K."/>
            <person name="Gasser R.B."/>
            <person name="Ma G."/>
            <person name="Wang T."/>
            <person name="Stroehlein A.J."/>
            <person name="Young N.D."/>
            <person name="Ang C.S."/>
            <person name="Fernando D.D."/>
            <person name="Lu H.C."/>
            <person name="Taylor S."/>
            <person name="Reynolds S.L."/>
            <person name="Mofiz E."/>
            <person name="Najaraj S.H."/>
            <person name="Gowda H."/>
            <person name="Madugundu A."/>
            <person name="Renuse S."/>
            <person name="Holt D."/>
            <person name="Pandey A."/>
            <person name="Papenfuss A.T."/>
            <person name="Fischer K."/>
        </authorList>
    </citation>
    <scope>NUCLEOTIDE SEQUENCE [LARGE SCALE GENOMIC DNA]</scope>
</reference>
<dbReference type="InterPro" id="IPR036228">
    <property type="entry name" value="ATP_synth_F0_dsu_sf_mt"/>
</dbReference>
<evidence type="ECO:0000313" key="16">
    <source>
        <dbReference type="EnsemblMetazoa" id="KAF7488906.1"/>
    </source>
</evidence>
<keyword evidence="5" id="KW-0138">CF(0)</keyword>
<dbReference type="GO" id="GO:0005743">
    <property type="term" value="C:mitochondrial inner membrane"/>
    <property type="evidence" value="ECO:0007669"/>
    <property type="project" value="UniProtKB-SubCell"/>
</dbReference>
<dbReference type="Gene3D" id="6.10.280.70">
    <property type="match status" value="1"/>
</dbReference>
<keyword evidence="9" id="KW-0406">Ion transport</keyword>
<protein>
    <recommendedName>
        <fullName evidence="13">NTF2-related export protein</fullName>
    </recommendedName>
</protein>
<keyword evidence="7" id="KW-0999">Mitochondrion inner membrane</keyword>
<dbReference type="GO" id="GO:0015078">
    <property type="term" value="F:proton transmembrane transporter activity"/>
    <property type="evidence" value="ECO:0007669"/>
    <property type="project" value="InterPro"/>
</dbReference>
<comment type="subcellular location">
    <subcellularLocation>
        <location evidence="2">Mitochondrion inner membrane</location>
    </subcellularLocation>
    <subcellularLocation>
        <location evidence="1">Nucleus</location>
    </subcellularLocation>
</comment>
<sequence length="320" mass="36803">MAAKRISKSSIDWAAFAALLPKFEMKNFNAFKARSDGYLMKMLSYPENPPAIDFNAYKQKVSSNKELVQKLEQAYKSLKIVYPKDSTLNAEIDKQEKEFASSCEDYKEIANLKISEAQKLRKKFEEMIPHRNMTYEDFAMTFPDWIMTMDSPSIFPHEEKTPGLDKKTREELAAPDEISDRIRNNMCTTMTNTSSSLKIRQACESGKKFAEVFYEKLDKNRHTMGQLFHESAILVWNGNNCSGKNNILEFYGNLPTIDTTLSSIDAQPLSSLISQEQTSIMVTCNGRMAFNKRNQCFMESFILTAENNVWKIVTDTFRTY</sequence>
<reference evidence="15" key="2">
    <citation type="submission" date="2020-01" db="EMBL/GenBank/DDBJ databases">
        <authorList>
            <person name="Korhonen P.K.K."/>
            <person name="Guangxu M.G."/>
            <person name="Wang T.W."/>
            <person name="Stroehlein A.J.S."/>
            <person name="Young N.D."/>
            <person name="Ang C.-S.A."/>
            <person name="Fernando D.W.F."/>
            <person name="Lu H.L."/>
            <person name="Taylor S.T."/>
            <person name="Ehtesham M.E.M."/>
            <person name="Najaraj S.H.N."/>
            <person name="Harsha G.H.G."/>
            <person name="Madugundu A.M."/>
            <person name="Renuse S.R."/>
            <person name="Holt D.H."/>
            <person name="Pandey A.P."/>
            <person name="Papenfuss A.P."/>
            <person name="Gasser R.B.G."/>
            <person name="Fischer K.F."/>
        </authorList>
    </citation>
    <scope>NUCLEOTIDE SEQUENCE</scope>
    <source>
        <strain evidence="15">SSS_KF_BRIS2020</strain>
    </source>
</reference>
<evidence type="ECO:0000313" key="15">
    <source>
        <dbReference type="EMBL" id="KAF7488906.1"/>
    </source>
</evidence>
<dbReference type="Gene3D" id="3.10.450.50">
    <property type="match status" value="1"/>
</dbReference>
<accession>A0A834R2P5</accession>
<dbReference type="SUPFAM" id="SSF161065">
    <property type="entry name" value="ATP synthase D chain-like"/>
    <property type="match status" value="1"/>
</dbReference>
<evidence type="ECO:0000256" key="4">
    <source>
        <dbReference type="ARBA" id="ARBA00022448"/>
    </source>
</evidence>
<evidence type="ECO:0000256" key="7">
    <source>
        <dbReference type="ARBA" id="ARBA00022792"/>
    </source>
</evidence>
<evidence type="ECO:0000259" key="14">
    <source>
        <dbReference type="PROSITE" id="PS50177"/>
    </source>
</evidence>
<evidence type="ECO:0000256" key="3">
    <source>
        <dbReference type="ARBA" id="ARBA00006842"/>
    </source>
</evidence>
<dbReference type="Proteomes" id="UP000070412">
    <property type="component" value="Unassembled WGS sequence"/>
</dbReference>
<dbReference type="Pfam" id="PF05873">
    <property type="entry name" value="Mt_ATP-synt_D"/>
    <property type="match status" value="1"/>
</dbReference>
<keyword evidence="4" id="KW-0813">Transport</keyword>
<organism evidence="15">
    <name type="scientific">Sarcoptes scabiei</name>
    <name type="common">Itch mite</name>
    <name type="synonym">Acarus scabiei</name>
    <dbReference type="NCBI Taxonomy" id="52283"/>
    <lineage>
        <taxon>Eukaryota</taxon>
        <taxon>Metazoa</taxon>
        <taxon>Ecdysozoa</taxon>
        <taxon>Arthropoda</taxon>
        <taxon>Chelicerata</taxon>
        <taxon>Arachnida</taxon>
        <taxon>Acari</taxon>
        <taxon>Acariformes</taxon>
        <taxon>Sarcoptiformes</taxon>
        <taxon>Astigmata</taxon>
        <taxon>Psoroptidia</taxon>
        <taxon>Sarcoptoidea</taxon>
        <taxon>Sarcoptidae</taxon>
        <taxon>Sarcoptinae</taxon>
        <taxon>Sarcoptes</taxon>
    </lineage>
</organism>
<dbReference type="EMBL" id="WVUK01000065">
    <property type="protein sequence ID" value="KAF7488906.1"/>
    <property type="molecule type" value="Genomic_DNA"/>
</dbReference>
<dbReference type="GO" id="GO:0005634">
    <property type="term" value="C:nucleus"/>
    <property type="evidence" value="ECO:0007669"/>
    <property type="project" value="UniProtKB-SubCell"/>
</dbReference>
<dbReference type="GO" id="GO:0045259">
    <property type="term" value="C:proton-transporting ATP synthase complex"/>
    <property type="evidence" value="ECO:0007669"/>
    <property type="project" value="UniProtKB-KW"/>
</dbReference>
<keyword evidence="12" id="KW-0539">Nucleus</keyword>
<evidence type="ECO:0000256" key="13">
    <source>
        <dbReference type="ARBA" id="ARBA00070836"/>
    </source>
</evidence>
<evidence type="ECO:0000256" key="12">
    <source>
        <dbReference type="ARBA" id="ARBA00023242"/>
    </source>
</evidence>
<dbReference type="CDD" id="cd00780">
    <property type="entry name" value="NTF2"/>
    <property type="match status" value="1"/>
</dbReference>
<evidence type="ECO:0000256" key="2">
    <source>
        <dbReference type="ARBA" id="ARBA00004273"/>
    </source>
</evidence>
<keyword evidence="8" id="KW-0653">Protein transport</keyword>
<keyword evidence="10" id="KW-0496">Mitochondrion</keyword>
<dbReference type="AlphaFoldDB" id="A0A834R2P5"/>
<keyword evidence="11" id="KW-0472">Membrane</keyword>
<evidence type="ECO:0000256" key="1">
    <source>
        <dbReference type="ARBA" id="ARBA00004123"/>
    </source>
</evidence>
<proteinExistence type="inferred from homology"/>
<keyword evidence="6" id="KW-0375">Hydrogen ion transport</keyword>
<gene>
    <name evidence="15" type="ORF">SSS_2634</name>
</gene>
<dbReference type="InterPro" id="IPR002075">
    <property type="entry name" value="NTF2_dom"/>
</dbReference>
<evidence type="ECO:0000313" key="17">
    <source>
        <dbReference type="Proteomes" id="UP000070412"/>
    </source>
</evidence>
<feature type="domain" description="NTF2" evidence="14">
    <location>
        <begin position="205"/>
        <end position="319"/>
    </location>
</feature>
<dbReference type="InterPro" id="IPR032710">
    <property type="entry name" value="NTF2-like_dom_sf"/>
</dbReference>
<name>A0A834R2P5_SARSC</name>
<dbReference type="GO" id="GO:0015986">
    <property type="term" value="P:proton motive force-driven ATP synthesis"/>
    <property type="evidence" value="ECO:0007669"/>
    <property type="project" value="InterPro"/>
</dbReference>
<comment type="similarity">
    <text evidence="3">Belongs to the ATPase d subunit family.</text>
</comment>
<evidence type="ECO:0000256" key="5">
    <source>
        <dbReference type="ARBA" id="ARBA00022547"/>
    </source>
</evidence>